<evidence type="ECO:0000313" key="1">
    <source>
        <dbReference type="EMBL" id="KAI2391005.1"/>
    </source>
</evidence>
<accession>A0ACB8V2C4</accession>
<sequence length="259" mass="28494">MMEYGTDNISGYAEENYSENPQVTMGQCSEPMAIRAGPLFDNAEFGLQQQQQRLSSESTHLTSRPSVPETQLHQSSHTPLGQSPLFGNVVSSEDYPRSTSSNPSLSPHPMELPASSLSSHYSPPLSSLPIISPSQSFDRPQFYPDGPPRDPNYSFPPTPTTPVPSMPLPVTSAGIQVRVVHSRTKPQCWDHGCNGREFSTFSNLLRHQREKAGLAAKSECPYCGTVFTRTTARNGHLSQGKCKVKRQMDEDQQMSGAPR</sequence>
<dbReference type="EMBL" id="JALBCA010000014">
    <property type="protein sequence ID" value="KAI2391005.1"/>
    <property type="molecule type" value="Genomic_DNA"/>
</dbReference>
<gene>
    <name evidence="1" type="ORF">LOY88_001306</name>
</gene>
<reference evidence="1" key="1">
    <citation type="journal article" date="2022" name="bioRxiv">
        <title>Population genetic analysis of Ophidiomyces ophidiicola, the causative agent of snake fungal disease, indicates recent introductions to the USA.</title>
        <authorList>
            <person name="Ladner J.T."/>
            <person name="Palmer J.M."/>
            <person name="Ettinger C.L."/>
            <person name="Stajich J.E."/>
            <person name="Farrell T.M."/>
            <person name="Glorioso B.M."/>
            <person name="Lawson B."/>
            <person name="Price S.J."/>
            <person name="Stengle A.G."/>
            <person name="Grear D.A."/>
            <person name="Lorch J.M."/>
        </authorList>
    </citation>
    <scope>NUCLEOTIDE SEQUENCE</scope>
    <source>
        <strain evidence="1">NWHC 24266-5</strain>
    </source>
</reference>
<proteinExistence type="predicted"/>
<name>A0ACB8V2C4_9EURO</name>
<organism evidence="1">
    <name type="scientific">Ophidiomyces ophidiicola</name>
    <dbReference type="NCBI Taxonomy" id="1387563"/>
    <lineage>
        <taxon>Eukaryota</taxon>
        <taxon>Fungi</taxon>
        <taxon>Dikarya</taxon>
        <taxon>Ascomycota</taxon>
        <taxon>Pezizomycotina</taxon>
        <taxon>Eurotiomycetes</taxon>
        <taxon>Eurotiomycetidae</taxon>
        <taxon>Onygenales</taxon>
        <taxon>Onygenaceae</taxon>
        <taxon>Ophidiomyces</taxon>
    </lineage>
</organism>
<protein>
    <submittedName>
        <fullName evidence="1">Uncharacterized protein</fullName>
    </submittedName>
</protein>
<comment type="caution">
    <text evidence="1">The sequence shown here is derived from an EMBL/GenBank/DDBJ whole genome shotgun (WGS) entry which is preliminary data.</text>
</comment>